<keyword evidence="1" id="KW-0496">Mitochondrion</keyword>
<geneLocation type="mitochondrion" evidence="1"/>
<dbReference type="EMBL" id="DQ336395">
    <property type="protein sequence ID" value="ACD12727.1"/>
    <property type="molecule type" value="Genomic_DNA"/>
</dbReference>
<evidence type="ECO:0000313" key="1">
    <source>
        <dbReference type="EMBL" id="ACD12727.1"/>
    </source>
</evidence>
<reference evidence="1" key="2">
    <citation type="journal article" date="2008" name="Mol. Biol. Evol.">
        <title>Mitochondrial genome evolution in the social amoebae.</title>
        <authorList>
            <person name="Heidel A.J."/>
            <person name="Gloeckner G."/>
        </authorList>
    </citation>
    <scope>NUCLEOTIDE SEQUENCE</scope>
</reference>
<protein>
    <submittedName>
        <fullName evidence="1">Uncharacterized protein</fullName>
    </submittedName>
</protein>
<reference evidence="1" key="1">
    <citation type="submission" date="2007-11" db="EMBL/GenBank/DDBJ databases">
        <authorList>
            <person name="Heidel A.J."/>
            <person name="Gloeckner G."/>
        </authorList>
    </citation>
    <scope>NUCLEOTIDE SEQUENCE</scope>
</reference>
<dbReference type="AlphaFoldDB" id="B2VQ26"/>
<organism evidence="1">
    <name type="scientific">Dictyostelium citrinum</name>
    <name type="common">Slime mold</name>
    <dbReference type="NCBI Taxonomy" id="361072"/>
    <lineage>
        <taxon>Eukaryota</taxon>
        <taxon>Amoebozoa</taxon>
        <taxon>Evosea</taxon>
        <taxon>Eumycetozoa</taxon>
        <taxon>Dictyostelia</taxon>
        <taxon>Dictyosteliales</taxon>
        <taxon>Dictyosteliaceae</taxon>
        <taxon>Dictyostelium</taxon>
    </lineage>
</organism>
<accession>B2VQ26</accession>
<proteinExistence type="predicted"/>
<sequence length="89" mass="10646">MKNIFNLYLQKLKIFKQVICNYRFSDNLIEMRSINFFNIFLKTADFGLNSLTRSSEVLNKGTLLQLEREKVADWYKSVEYLVNKKNENI</sequence>
<name>B2VQ26_DICCI</name>